<dbReference type="Pfam" id="PF03710">
    <property type="entry name" value="GlnE"/>
    <property type="match status" value="2"/>
</dbReference>
<dbReference type="Gene3D" id="1.20.120.1510">
    <property type="match status" value="1"/>
</dbReference>
<feature type="region of interest" description="Adenylyl removase" evidence="7">
    <location>
        <begin position="1"/>
        <end position="489"/>
    </location>
</feature>
<keyword evidence="2 7" id="KW-0548">Nucleotidyltransferase</keyword>
<dbReference type="GeneID" id="53316851"/>
<dbReference type="GO" id="GO:0000820">
    <property type="term" value="P:regulation of glutamine family amino acid metabolic process"/>
    <property type="evidence" value="ECO:0007669"/>
    <property type="project" value="UniProtKB-UniRule"/>
</dbReference>
<dbReference type="NCBIfam" id="NF008292">
    <property type="entry name" value="PRK11072.1"/>
    <property type="match status" value="1"/>
</dbReference>
<dbReference type="GO" id="GO:0005524">
    <property type="term" value="F:ATP binding"/>
    <property type="evidence" value="ECO:0007669"/>
    <property type="project" value="UniProtKB-UniRule"/>
</dbReference>
<dbReference type="SUPFAM" id="SSF81593">
    <property type="entry name" value="Nucleotidyltransferase substrate binding subunit/domain"/>
    <property type="match status" value="2"/>
</dbReference>
<feature type="region of interest" description="Adenylyl transferase" evidence="7">
    <location>
        <begin position="496"/>
        <end position="1026"/>
    </location>
</feature>
<evidence type="ECO:0000259" key="8">
    <source>
        <dbReference type="Pfam" id="PF03710"/>
    </source>
</evidence>
<comment type="similarity">
    <text evidence="7">Belongs to the GlnE family.</text>
</comment>
<evidence type="ECO:0000256" key="7">
    <source>
        <dbReference type="HAMAP-Rule" id="MF_00802"/>
    </source>
</evidence>
<feature type="domain" description="Glutamate-ammonia ligase adenylyltransferase repeated" evidence="8">
    <location>
        <begin position="78"/>
        <end position="320"/>
    </location>
</feature>
<sequence length="1026" mass="113781">MPDVPVPLFIRKPEPAPLPALLEWGDWSALPPPFDRLKVAVAMQHWQDVVARFVDHCAEQSVPVPDMVSGHPDVQRVLESCFGNSPFLTTCLLQEPAFFFSLFSRGPDAEITVLLHTLRQELAQPVTTPELMKALRVAKRRMSMLAGLADMAGVWDSIRVSAALSDFADMALRLCVAALLRAAQNTGQIDLPHADDPQKDCGYMILALGKLGAFELNYSSDIDLVVLYDEEKIRYRGRKSPSEFYVRLTRDLMRLLEERTADGYVFRTDLRLRPDPGSTALALSVQAAEIYYESFGQNWERAAMIKARPVAGDIVRGREFLSGLRPFVWRKSLDFNAIQDIHSIKRQIHAHKGGGHVAVAGHNIKLGRGGIREIEFFAQTQQLIWGGRVPGLRLSRTLDALDALADAGRITGTVRDDLSRCYQFLRTVEHRLQMIDDARTQTLPLDPERRAHLACFLGWPDLASFDQAMQAVLCTVEAHYAALFGDAPGLGTETPDGQGGSLVFTGHEDDPETLQTLSGLGYTNPRAIAAMIRAWHHGRYRVTRSTRAREVLTELVPTLLRALGKTFRPDEAFYRFDEFLRGLPAGIQIFSLLYDNDRLLDLLADIMGDAPRLAGILARRPGLFDAVMARDFLAPLPDRDALGADLDRILAGTSAFEDVLDLCRIWVNGRKFQVGVQVLRHMVAPRPAGEALTAVADVVLDRLLRETEREFSLRHGRVPGGALVVLALGKMGGREMTVTSDLDLTLLYDFPADCETSDGPVPLAASTWFIRLTQRFVNAVTAMTSAGILYEVDMRLRPSGSKGPLAVSLDAFVRYNAESAWTWERMAQTRARVVCGDPALARRVSLALVQSFGLPPDPVALLLDVADMRVRMARERRAANMFDVKLWRGGLVDIEFIVQYLLLRHANVQPAVLDANIAGAIDRLRDAGFLESPDADLLQEAQELWLGLQGILRYSIDGVFREQEAPPGLCARLAHSAGEPDFPRLKERMGHVYRQVSALFARLIEHPADQARRASGSAPVQGESKP</sequence>
<protein>
    <recommendedName>
        <fullName evidence="7">Bifunctional glutamine synthetase adenylyltransferase/adenylyl-removing enzyme</fullName>
    </recommendedName>
    <alternativeName>
        <fullName evidence="7">ATP:glutamine synthetase adenylyltransferase</fullName>
    </alternativeName>
    <alternativeName>
        <fullName evidence="7">ATase</fullName>
    </alternativeName>
    <domain>
        <recommendedName>
            <fullName evidence="7">Glutamine synthetase adenylyl-L-tyrosine phosphorylase</fullName>
            <ecNumber evidence="7">2.7.7.89</ecNumber>
        </recommendedName>
        <alternativeName>
            <fullName evidence="7">Adenylyl removase</fullName>
            <shortName evidence="7">AR</shortName>
            <shortName evidence="7">AT-N</shortName>
        </alternativeName>
    </domain>
    <domain>
        <recommendedName>
            <fullName evidence="7">Glutamine synthetase adenylyl transferase</fullName>
            <ecNumber evidence="7">2.7.7.42</ecNumber>
        </recommendedName>
        <alternativeName>
            <fullName evidence="7">Adenylyl transferase</fullName>
            <shortName evidence="7">AT</shortName>
            <shortName evidence="7">AT-C</shortName>
        </alternativeName>
    </domain>
</protein>
<evidence type="ECO:0000256" key="1">
    <source>
        <dbReference type="ARBA" id="ARBA00022679"/>
    </source>
</evidence>
<dbReference type="NCBIfam" id="NF010706">
    <property type="entry name" value="PRK14108.1"/>
    <property type="match status" value="1"/>
</dbReference>
<evidence type="ECO:0000256" key="3">
    <source>
        <dbReference type="ARBA" id="ARBA00022741"/>
    </source>
</evidence>
<dbReference type="STRING" id="1549855.AY555_06740"/>
<dbReference type="EC" id="2.7.7.42" evidence="7"/>
<dbReference type="GO" id="GO:0008882">
    <property type="term" value="F:[glutamate-ammonia-ligase] adenylyltransferase activity"/>
    <property type="evidence" value="ECO:0007669"/>
    <property type="project" value="UniProtKB-UniRule"/>
</dbReference>
<dbReference type="RefSeq" id="WP_066135037.1">
    <property type="nucleotide sequence ID" value="NZ_CP014525.1"/>
</dbReference>
<comment type="catalytic activity">
    <reaction evidence="7">
        <text>[glutamine synthetase]-L-tyrosine + ATP = [glutamine synthetase]-O(4)-(5'-adenylyl)-L-tyrosine + diphosphate</text>
        <dbReference type="Rhea" id="RHEA:18589"/>
        <dbReference type="Rhea" id="RHEA-COMP:10660"/>
        <dbReference type="Rhea" id="RHEA-COMP:10661"/>
        <dbReference type="ChEBI" id="CHEBI:30616"/>
        <dbReference type="ChEBI" id="CHEBI:33019"/>
        <dbReference type="ChEBI" id="CHEBI:46858"/>
        <dbReference type="ChEBI" id="CHEBI:83624"/>
        <dbReference type="EC" id="2.7.7.42"/>
    </reaction>
</comment>
<dbReference type="Pfam" id="PF08335">
    <property type="entry name" value="GlnD_UR_UTase"/>
    <property type="match status" value="2"/>
</dbReference>
<dbReference type="PANTHER" id="PTHR30621:SF0">
    <property type="entry name" value="BIFUNCTIONAL GLUTAMINE SYNTHETASE ADENYLYLTRANSFERASE_ADENYLYL-REMOVING ENZYME"/>
    <property type="match status" value="1"/>
</dbReference>
<comment type="cofactor">
    <cofactor evidence="7">
        <name>Mg(2+)</name>
        <dbReference type="ChEBI" id="CHEBI:18420"/>
    </cofactor>
</comment>
<evidence type="ECO:0000256" key="6">
    <source>
        <dbReference type="ARBA" id="ARBA00023268"/>
    </source>
</evidence>
<evidence type="ECO:0000256" key="2">
    <source>
        <dbReference type="ARBA" id="ARBA00022695"/>
    </source>
</evidence>
<feature type="domain" description="PII-uridylyltransferase/Glutamine-synthetase adenylyltransferase" evidence="9">
    <location>
        <begin position="344"/>
        <end position="484"/>
    </location>
</feature>
<dbReference type="GO" id="GO:0047388">
    <property type="term" value="F:[glutamine synthetase]-adenylyl-L-tyrosine phosphorylase activity"/>
    <property type="evidence" value="ECO:0007669"/>
    <property type="project" value="UniProtKB-EC"/>
</dbReference>
<dbReference type="CDD" id="cd05401">
    <property type="entry name" value="NT_GlnE_GlnD_like"/>
    <property type="match status" value="2"/>
</dbReference>
<evidence type="ECO:0000313" key="10">
    <source>
        <dbReference type="EMBL" id="AMW34926.1"/>
    </source>
</evidence>
<comment type="catalytic activity">
    <reaction evidence="7">
        <text>[glutamine synthetase]-O(4)-(5'-adenylyl)-L-tyrosine + phosphate = [glutamine synthetase]-L-tyrosine + ADP</text>
        <dbReference type="Rhea" id="RHEA:43716"/>
        <dbReference type="Rhea" id="RHEA-COMP:10660"/>
        <dbReference type="Rhea" id="RHEA-COMP:10661"/>
        <dbReference type="ChEBI" id="CHEBI:43474"/>
        <dbReference type="ChEBI" id="CHEBI:46858"/>
        <dbReference type="ChEBI" id="CHEBI:83624"/>
        <dbReference type="ChEBI" id="CHEBI:456216"/>
        <dbReference type="EC" id="2.7.7.89"/>
    </reaction>
</comment>
<keyword evidence="4 7" id="KW-0067">ATP-binding</keyword>
<feature type="domain" description="Glutamate-ammonia ligase adenylyltransferase repeated" evidence="8">
    <location>
        <begin position="602"/>
        <end position="842"/>
    </location>
</feature>
<dbReference type="KEGG" id="hjo:AY555_06740"/>
<keyword evidence="3 7" id="KW-0547">Nucleotide-binding</keyword>
<keyword evidence="11" id="KW-1185">Reference proteome</keyword>
<keyword evidence="5 7" id="KW-0460">Magnesium</keyword>
<dbReference type="EMBL" id="CP014525">
    <property type="protein sequence ID" value="AMW34926.1"/>
    <property type="molecule type" value="Genomic_DNA"/>
</dbReference>
<dbReference type="GO" id="GO:0005829">
    <property type="term" value="C:cytosol"/>
    <property type="evidence" value="ECO:0007669"/>
    <property type="project" value="TreeGrafter"/>
</dbReference>
<dbReference type="GO" id="GO:0000287">
    <property type="term" value="F:magnesium ion binding"/>
    <property type="evidence" value="ECO:0007669"/>
    <property type="project" value="UniProtKB-UniRule"/>
</dbReference>
<organism evidence="10 11">
    <name type="scientific">Haematospirillum jordaniae</name>
    <dbReference type="NCBI Taxonomy" id="1549855"/>
    <lineage>
        <taxon>Bacteria</taxon>
        <taxon>Pseudomonadati</taxon>
        <taxon>Pseudomonadota</taxon>
        <taxon>Alphaproteobacteria</taxon>
        <taxon>Rhodospirillales</taxon>
        <taxon>Novispirillaceae</taxon>
        <taxon>Haematospirillum</taxon>
    </lineage>
</organism>
<proteinExistence type="inferred from homology"/>
<dbReference type="OrthoDB" id="9759366at2"/>
<reference evidence="10 11" key="1">
    <citation type="submission" date="2016-02" db="EMBL/GenBank/DDBJ databases">
        <title>Complete Genome of H5569, the type strain of the newly described species Haematospirillium jordaniae.</title>
        <authorList>
            <person name="Nicholson A.C."/>
            <person name="Humrighouse B.W."/>
            <person name="Loparov V."/>
            <person name="McQuiston J.R."/>
        </authorList>
    </citation>
    <scope>NUCLEOTIDE SEQUENCE [LARGE SCALE GENOMIC DNA]</scope>
    <source>
        <strain evidence="10 11">H5569</strain>
    </source>
</reference>
<dbReference type="Gene3D" id="3.30.460.10">
    <property type="entry name" value="Beta Polymerase, domain 2"/>
    <property type="match status" value="2"/>
</dbReference>
<evidence type="ECO:0000256" key="5">
    <source>
        <dbReference type="ARBA" id="ARBA00022842"/>
    </source>
</evidence>
<dbReference type="SUPFAM" id="SSF81301">
    <property type="entry name" value="Nucleotidyltransferase"/>
    <property type="match status" value="2"/>
</dbReference>
<accession>A0A143DE36</accession>
<keyword evidence="6 7" id="KW-0511">Multifunctional enzyme</keyword>
<gene>
    <name evidence="7" type="primary">glnE</name>
    <name evidence="10" type="ORF">AY555_06740</name>
</gene>
<evidence type="ECO:0000256" key="4">
    <source>
        <dbReference type="ARBA" id="ARBA00022840"/>
    </source>
</evidence>
<evidence type="ECO:0000313" key="11">
    <source>
        <dbReference type="Proteomes" id="UP000076066"/>
    </source>
</evidence>
<evidence type="ECO:0000259" key="9">
    <source>
        <dbReference type="Pfam" id="PF08335"/>
    </source>
</evidence>
<dbReference type="AlphaFoldDB" id="A0A143DE36"/>
<name>A0A143DE36_9PROT</name>
<dbReference type="EC" id="2.7.7.89" evidence="7"/>
<dbReference type="Proteomes" id="UP000076066">
    <property type="component" value="Chromosome"/>
</dbReference>
<dbReference type="HAMAP" id="MF_00802">
    <property type="entry name" value="GlnE"/>
    <property type="match status" value="1"/>
</dbReference>
<dbReference type="InterPro" id="IPR023057">
    <property type="entry name" value="GlnE"/>
</dbReference>
<dbReference type="Gene3D" id="1.20.120.330">
    <property type="entry name" value="Nucleotidyltransferases domain 2"/>
    <property type="match status" value="2"/>
</dbReference>
<dbReference type="InterPro" id="IPR005190">
    <property type="entry name" value="GlnE_rpt_dom"/>
</dbReference>
<feature type="domain" description="PII-uridylyltransferase/Glutamine-synthetase adenylyltransferase" evidence="9">
    <location>
        <begin position="875"/>
        <end position="999"/>
    </location>
</feature>
<dbReference type="PANTHER" id="PTHR30621">
    <property type="entry name" value="GLUTAMINE SYNTHETASE ADENYLYLTRANSFERASE"/>
    <property type="match status" value="1"/>
</dbReference>
<dbReference type="InterPro" id="IPR043519">
    <property type="entry name" value="NT_sf"/>
</dbReference>
<keyword evidence="1 7" id="KW-0808">Transferase</keyword>
<dbReference type="InterPro" id="IPR013546">
    <property type="entry name" value="PII_UdlTrfase/GS_AdlTrfase"/>
</dbReference>
<comment type="function">
    <text evidence="7">Involved in the regulation of glutamine synthetase GlnA, a key enzyme in the process to assimilate ammonia. When cellular nitrogen levels are high, the C-terminal adenylyl transferase (AT) inactivates GlnA by covalent transfer of an adenylyl group from ATP to specific tyrosine residue of GlnA, thus reducing its activity. Conversely, when nitrogen levels are low, the N-terminal adenylyl removase (AR) activates GlnA by removing the adenylyl group by phosphorolysis, increasing its activity. The regulatory region of GlnE binds the signal transduction protein PII (GlnB) which indicates the nitrogen status of the cell.</text>
</comment>